<organism evidence="1 2">
    <name type="scientific">Candidatus Dechloromonas phosphorivorans</name>
    <dbReference type="NCBI Taxonomy" id="2899244"/>
    <lineage>
        <taxon>Bacteria</taxon>
        <taxon>Pseudomonadati</taxon>
        <taxon>Pseudomonadota</taxon>
        <taxon>Betaproteobacteria</taxon>
        <taxon>Rhodocyclales</taxon>
        <taxon>Azonexaceae</taxon>
        <taxon>Dechloromonas</taxon>
    </lineage>
</organism>
<dbReference type="AlphaFoldDB" id="A0A9D7LUQ6"/>
<dbReference type="EMBL" id="JADKBR010000017">
    <property type="protein sequence ID" value="MBK8891523.1"/>
    <property type="molecule type" value="Genomic_DNA"/>
</dbReference>
<accession>A0A9D7LUQ6</accession>
<reference evidence="2" key="1">
    <citation type="journal article" date="2021" name="Nat. Commun.">
        <title>Connecting structure to function with the recovery of over 1000 high-quality metagenome-assembled genomes from activated sludge using long-read sequencing.</title>
        <authorList>
            <person name="Singleton C.M."/>
            <person name="Petriglieri F."/>
            <person name="Kristensen J.M."/>
            <person name="Kirkegaard R.H."/>
            <person name="Michaelsen T.Y."/>
            <person name="Andersen M.H."/>
            <person name="Kondrotaite Z."/>
            <person name="Karst S.M."/>
            <person name="Dueholm M.S."/>
            <person name="Nielsen P.H."/>
            <person name="Albertsen M."/>
        </authorList>
    </citation>
    <scope>NUCLEOTIDE SEQUENCE [LARGE SCALE GENOMIC DNA]</scope>
</reference>
<protein>
    <submittedName>
        <fullName evidence="1">Uncharacterized protein</fullName>
    </submittedName>
</protein>
<dbReference type="Proteomes" id="UP000808146">
    <property type="component" value="Unassembled WGS sequence"/>
</dbReference>
<comment type="caution">
    <text evidence="1">The sequence shown here is derived from an EMBL/GenBank/DDBJ whole genome shotgun (WGS) entry which is preliminary data.</text>
</comment>
<sequence>MIKPGKTLGVAVLISALFVGVYGCEKKEGPVEKAGKEVDKAAATVGQKIEKAGENIQDTAKGEKK</sequence>
<proteinExistence type="predicted"/>
<gene>
    <name evidence="1" type="ORF">IPN75_14685</name>
</gene>
<evidence type="ECO:0000313" key="1">
    <source>
        <dbReference type="EMBL" id="MBK8891523.1"/>
    </source>
</evidence>
<evidence type="ECO:0000313" key="2">
    <source>
        <dbReference type="Proteomes" id="UP000808146"/>
    </source>
</evidence>
<dbReference type="PROSITE" id="PS51257">
    <property type="entry name" value="PROKAR_LIPOPROTEIN"/>
    <property type="match status" value="1"/>
</dbReference>
<name>A0A9D7LUQ6_9RHOO</name>